<dbReference type="InterPro" id="IPR038461">
    <property type="entry name" value="Schlafen_AlbA_2_dom_sf"/>
</dbReference>
<dbReference type="Proteomes" id="UP000694915">
    <property type="component" value="Chromosome 7"/>
</dbReference>
<evidence type="ECO:0000259" key="7">
    <source>
        <dbReference type="Pfam" id="PF17057"/>
    </source>
</evidence>
<sequence>MERNPSLEMIQSNPDLVIRIRDVTLGEENRKKMDSKKRKLENTRVTEAACALLNSGGGVIEIQMANKSEHPVEMGLDLEQSLRELIQSSDWQAFFETQQRGNHFYIFVKSWSCGPENSSAKSHICSQNSSLYCRSGTSVIPMSSTDAFVYLKSKKSVGCGLTDGRAPPVKIPRVMHQNSLESDPAFEIFQRKKLEYGQILLFPESIQVEFKQFDTKKALDYIKNIIPEYVSAFANTRGGYLFIGVEDKSRKVLGCPKDNVTRDSLERVANEAISKLPVFHFSSSEEKVSYKTKIIDVFHEGNLHGYLCAIKVEAFCCAVFSKAPISWMVDKGNYVIYRLTTKEWVGMMMAADPEAASNQSSSLGRLCEDFECQLSLSDSPPHCRPVYSKKGLEHKVDLQKCLFPVSPGCLKYTPESLWKELCSQNEGLEDLVSQQMHSVPCGLLILSRSWAVDLNLEERQGVICDALLIAENSHPILYTILGQQDEEAQHYCTHTAFTLKQKLVDTGGYTGRVCVTTKVLCLESKSNVETSVGSVSPIDYPRSYYLANTQEMEALLQALVIVLLNFRSFLSDQLGCEILNLLTVQQYEIFSKNLRKNKKLFVHGLPGSGKTVMAIKIMEKIRNTFHCETDRILYICENQPLRDLIREKNICQAVTRKTFMKNEFETDMIQHVIVDEAQNFRTEDGDWYKKTKLITQREKDCPGILWIFLDYFQTSHMQQTGLPCFSRQYPKEELTRVVRNADKIAEFLQQKLQEIRNNPPCTIPPESLEMLNEFTWAHGVPGSFELRHLSLRETVNYVANKCNSFLRSGYSPHDIAVLFSTEEETNTYKDQFLREMRKRRVSQMDDACVYPLDMFDSIRRFSGLERSIVFGINPHSVERGISCNLLLCLASRAKKHLYILMFPDHSTSIRM</sequence>
<evidence type="ECO:0000256" key="4">
    <source>
        <dbReference type="SAM" id="Coils"/>
    </source>
</evidence>
<feature type="domain" description="Poxin-Schlafen/Schlafen-like N-terminal" evidence="7">
    <location>
        <begin position="92"/>
        <end position="199"/>
    </location>
</feature>
<dbReference type="Pfam" id="PF09848">
    <property type="entry name" value="SLFN-g3_helicase"/>
    <property type="match status" value="1"/>
</dbReference>
<feature type="coiled-coil region" evidence="4">
    <location>
        <begin position="731"/>
        <end position="758"/>
    </location>
</feature>
<dbReference type="InterPro" id="IPR018647">
    <property type="entry name" value="SLFN_3-like_DNA/RNA_helicase"/>
</dbReference>
<dbReference type="InterPro" id="IPR048729">
    <property type="entry name" value="SLFN_GTPase-like"/>
</dbReference>
<dbReference type="Gene3D" id="3.30.950.30">
    <property type="entry name" value="Schlafen, AAA domain"/>
    <property type="match status" value="1"/>
</dbReference>
<dbReference type="GeneID" id="101991909"/>
<feature type="domain" description="Schlafen group 3-like DNA/RNA helicase" evidence="6">
    <location>
        <begin position="600"/>
        <end position="727"/>
    </location>
</feature>
<dbReference type="InterPro" id="IPR029684">
    <property type="entry name" value="Schlafen"/>
</dbReference>
<dbReference type="RefSeq" id="XP_005349424.1">
    <property type="nucleotide sequence ID" value="XM_005349367.3"/>
</dbReference>
<evidence type="ECO:0000256" key="3">
    <source>
        <dbReference type="ARBA" id="ARBA00022840"/>
    </source>
</evidence>
<evidence type="ECO:0000256" key="2">
    <source>
        <dbReference type="ARBA" id="ARBA00022741"/>
    </source>
</evidence>
<dbReference type="Gene3D" id="3.40.50.300">
    <property type="entry name" value="P-loop containing nucleotide triphosphate hydrolases"/>
    <property type="match status" value="1"/>
</dbReference>
<dbReference type="InterPro" id="IPR027417">
    <property type="entry name" value="P-loop_NTPase"/>
</dbReference>
<evidence type="ECO:0000259" key="5">
    <source>
        <dbReference type="Pfam" id="PF04326"/>
    </source>
</evidence>
<dbReference type="SUPFAM" id="SSF52540">
    <property type="entry name" value="P-loop containing nucleoside triphosphate hydrolases"/>
    <property type="match status" value="1"/>
</dbReference>
<dbReference type="PANTHER" id="PTHR12155">
    <property type="entry name" value="SCHLAFEN"/>
    <property type="match status" value="1"/>
</dbReference>
<feature type="domain" description="Schlafen AlbA-2" evidence="5">
    <location>
        <begin position="204"/>
        <end position="322"/>
    </location>
</feature>
<evidence type="ECO:0000313" key="10">
    <source>
        <dbReference type="RefSeq" id="XP_005349424.1"/>
    </source>
</evidence>
<dbReference type="Pfam" id="PF04326">
    <property type="entry name" value="SLFN_AlbA_2"/>
    <property type="match status" value="1"/>
</dbReference>
<name>A0ABM0KMT0_MICOH</name>
<evidence type="ECO:0000259" key="8">
    <source>
        <dbReference type="Pfam" id="PF21026"/>
    </source>
</evidence>
<dbReference type="Pfam" id="PF21026">
    <property type="entry name" value="SLFN_GTPase-like"/>
    <property type="match status" value="1"/>
</dbReference>
<keyword evidence="3" id="KW-0067">ATP-binding</keyword>
<evidence type="ECO:0000313" key="9">
    <source>
        <dbReference type="Proteomes" id="UP000694915"/>
    </source>
</evidence>
<feature type="domain" description="Schlafen GTPase-like" evidence="8">
    <location>
        <begin position="410"/>
        <end position="546"/>
    </location>
</feature>
<dbReference type="Pfam" id="PF17057">
    <property type="entry name" value="B3R"/>
    <property type="match status" value="1"/>
</dbReference>
<reference evidence="10" key="1">
    <citation type="submission" date="2025-08" db="UniProtKB">
        <authorList>
            <consortium name="RefSeq"/>
        </authorList>
    </citation>
    <scope>IDENTIFICATION</scope>
</reference>
<evidence type="ECO:0000259" key="6">
    <source>
        <dbReference type="Pfam" id="PF09848"/>
    </source>
</evidence>
<dbReference type="InterPro" id="IPR007421">
    <property type="entry name" value="Schlafen_AlbA_2_dom"/>
</dbReference>
<dbReference type="InterPro" id="IPR031450">
    <property type="entry name" value="Poxin-SLFN/SLFN_N"/>
</dbReference>
<dbReference type="PANTHER" id="PTHR12155:SF43">
    <property type="entry name" value="SCHLAFEN FAMILY MEMBER 13"/>
    <property type="match status" value="1"/>
</dbReference>
<keyword evidence="2" id="KW-0547">Nucleotide-binding</keyword>
<protein>
    <submittedName>
        <fullName evidence="10">Schlafen family member 9</fullName>
    </submittedName>
</protein>
<keyword evidence="4" id="KW-0175">Coiled coil</keyword>
<proteinExistence type="inferred from homology"/>
<gene>
    <name evidence="10" type="primary">LOC101991909</name>
</gene>
<evidence type="ECO:0000256" key="1">
    <source>
        <dbReference type="ARBA" id="ARBA00010114"/>
    </source>
</evidence>
<accession>A0ABM0KMT0</accession>
<keyword evidence="9" id="KW-1185">Reference proteome</keyword>
<organism evidence="9 10">
    <name type="scientific">Microtus ochrogaster</name>
    <name type="common">Prairie vole</name>
    <dbReference type="NCBI Taxonomy" id="79684"/>
    <lineage>
        <taxon>Eukaryota</taxon>
        <taxon>Metazoa</taxon>
        <taxon>Chordata</taxon>
        <taxon>Craniata</taxon>
        <taxon>Vertebrata</taxon>
        <taxon>Euteleostomi</taxon>
        <taxon>Mammalia</taxon>
        <taxon>Eutheria</taxon>
        <taxon>Euarchontoglires</taxon>
        <taxon>Glires</taxon>
        <taxon>Rodentia</taxon>
        <taxon>Myomorpha</taxon>
        <taxon>Muroidea</taxon>
        <taxon>Cricetidae</taxon>
        <taxon>Arvicolinae</taxon>
        <taxon>Microtus</taxon>
    </lineage>
</organism>
<comment type="similarity">
    <text evidence="1">Belongs to the Schlafen family. Subgroup III subfamily.</text>
</comment>